<feature type="domain" description="PRD" evidence="6">
    <location>
        <begin position="179"/>
        <end position="286"/>
    </location>
</feature>
<accession>D0GJ33</accession>
<dbReference type="EMBL" id="ADAD01000034">
    <property type="protein sequence ID" value="EEY35888.1"/>
    <property type="molecule type" value="Genomic_DNA"/>
</dbReference>
<evidence type="ECO:0000256" key="3">
    <source>
        <dbReference type="ARBA" id="ARBA00023015"/>
    </source>
</evidence>
<keyword evidence="3" id="KW-0805">Transcription regulation</keyword>
<sequence>MIVNIRTIELYSYILNNPYKTVKELAQDMSVDERKIRYEIENLNFLLSLNKIEYKILNSVGKISIEKNLKTVEFSKILLSLEKPSQKQRRDIIIFKYLTESKINIKRLTEEFDVSRTTLKKDLKYIEEKIFKEKKIHQPLKMLLKDEHELELRGILVKILLKYRDNLMLKLKSNMVTEFIKDKISLINKKSIKKFLEKISGEKVLKSEFYDFFYSYMLVSILRISSGKSLSTRILNANFLKNTKEYEIITKYISILEKNNKIIFNENEKLQLTDYLIGFFSYSYNTKIFEKWIEVNLIIKNMIYKMEKEMKINFSEDEVLLEGLLNHIKPAIYRAKNKINLEETELYLNESESFDKNLLEKVEEEVKKIENLLDINFKREEIILFIVHFQASMERIAERIKQNKRVLLMCIGGYGTTTILMYKLKEKYDLKELKPISYMSLSDIDISNYDAVITTVNLKKSIQENLNIKIIKVSPLLVEEDIKRLDSYFNKRRVKRIELPEIIESIEKFVEIKNREGLEKSIEKLLLGKNSDVISVNDLKENQNLYSYFYSGNVEYIKEKIENWEEIIDIGVNILKNNKKVNEEYSEDIKSLIRNFGPYMVITEDIAIPHSETNKNVYEKGIALLVLKYPVFFPKNKRVKILFFLSSKERKDNLKIIEDILKLIEQYDFKK</sequence>
<dbReference type="RefSeq" id="WP_006806505.1">
    <property type="nucleotide sequence ID" value="NZ_ADAD01000034.1"/>
</dbReference>
<dbReference type="InterPro" id="IPR011608">
    <property type="entry name" value="PRD"/>
</dbReference>
<comment type="caution">
    <text evidence="7">The sequence shown here is derived from an EMBL/GenBank/DDBJ whole genome shotgun (WGS) entry which is preliminary data.</text>
</comment>
<reference evidence="7 8" key="1">
    <citation type="submission" date="2009-10" db="EMBL/GenBank/DDBJ databases">
        <authorList>
            <person name="Harkins D.M."/>
            <person name="Madupu R."/>
            <person name="Durkin A.S."/>
            <person name="Torralba M."/>
            <person name="Methe B."/>
            <person name="Sutton G.G."/>
            <person name="Strausberg R.L."/>
            <person name="Nelson K.E."/>
        </authorList>
    </citation>
    <scope>NUCLEOTIDE SEQUENCE [LARGE SCALE GENOMIC DNA]</scope>
    <source>
        <strain evidence="7 8">F0264</strain>
    </source>
</reference>
<protein>
    <submittedName>
        <fullName evidence="7">PRD domain protein</fullName>
    </submittedName>
</protein>
<evidence type="ECO:0000256" key="4">
    <source>
        <dbReference type="ARBA" id="ARBA00023163"/>
    </source>
</evidence>
<evidence type="ECO:0000313" key="8">
    <source>
        <dbReference type="Proteomes" id="UP000004226"/>
    </source>
</evidence>
<evidence type="ECO:0000259" key="6">
    <source>
        <dbReference type="PROSITE" id="PS51372"/>
    </source>
</evidence>
<dbReference type="Gene3D" id="3.40.50.2300">
    <property type="match status" value="1"/>
</dbReference>
<dbReference type="Gene3D" id="1.10.1790.10">
    <property type="entry name" value="PRD domain"/>
    <property type="match status" value="1"/>
</dbReference>
<feature type="non-terminal residue" evidence="7">
    <location>
        <position position="671"/>
    </location>
</feature>
<dbReference type="AlphaFoldDB" id="D0GJ33"/>
<dbReference type="GO" id="GO:0009401">
    <property type="term" value="P:phosphoenolpyruvate-dependent sugar phosphotransferase system"/>
    <property type="evidence" value="ECO:0007669"/>
    <property type="project" value="InterPro"/>
</dbReference>
<dbReference type="Pfam" id="PF00874">
    <property type="entry name" value="PRD"/>
    <property type="match status" value="1"/>
</dbReference>
<feature type="domain" description="PTS EIIA type-2" evidence="5">
    <location>
        <begin position="547"/>
        <end position="671"/>
    </location>
</feature>
<organism evidence="7 8">
    <name type="scientific">Pseudoleptotrichia goodfellowii F0264</name>
    <dbReference type="NCBI Taxonomy" id="596323"/>
    <lineage>
        <taxon>Bacteria</taxon>
        <taxon>Fusobacteriati</taxon>
        <taxon>Fusobacteriota</taxon>
        <taxon>Fusobacteriia</taxon>
        <taxon>Fusobacteriales</taxon>
        <taxon>Leptotrichiaceae</taxon>
        <taxon>Pseudoleptotrichia</taxon>
    </lineage>
</organism>
<keyword evidence="4" id="KW-0804">Transcription</keyword>
<keyword evidence="1" id="KW-0808">Transferase</keyword>
<proteinExistence type="predicted"/>
<dbReference type="eggNOG" id="COG3711">
    <property type="taxonomic scope" value="Bacteria"/>
</dbReference>
<dbReference type="Pfam" id="PF00359">
    <property type="entry name" value="PTS_EIIA_2"/>
    <property type="match status" value="1"/>
</dbReference>
<dbReference type="eggNOG" id="COG1762">
    <property type="taxonomic scope" value="Bacteria"/>
</dbReference>
<dbReference type="PROSITE" id="PS51372">
    <property type="entry name" value="PRD_2"/>
    <property type="match status" value="2"/>
</dbReference>
<dbReference type="PROSITE" id="PS51094">
    <property type="entry name" value="PTS_EIIA_TYPE_2"/>
    <property type="match status" value="1"/>
</dbReference>
<dbReference type="SUPFAM" id="SSF63520">
    <property type="entry name" value="PTS-regulatory domain, PRD"/>
    <property type="match status" value="2"/>
</dbReference>
<dbReference type="GO" id="GO:0008982">
    <property type="term" value="F:protein-N(PI)-phosphohistidine-sugar phosphotransferase activity"/>
    <property type="evidence" value="ECO:0007669"/>
    <property type="project" value="InterPro"/>
</dbReference>
<dbReference type="PANTHER" id="PTHR30185:SF12">
    <property type="entry name" value="TRANSCRIPTIONAL REGULATOR MANR"/>
    <property type="match status" value="1"/>
</dbReference>
<dbReference type="CDD" id="cd05568">
    <property type="entry name" value="PTS_IIB_bgl_like"/>
    <property type="match status" value="1"/>
</dbReference>
<dbReference type="Gene3D" id="3.40.930.10">
    <property type="entry name" value="Mannitol-specific EII, Chain A"/>
    <property type="match status" value="1"/>
</dbReference>
<gene>
    <name evidence="7" type="ORF">HMPREF0554_0376</name>
</gene>
<dbReference type="PANTHER" id="PTHR30185">
    <property type="entry name" value="CRYPTIC BETA-GLUCOSIDE BGL OPERON ANTITERMINATOR"/>
    <property type="match status" value="1"/>
</dbReference>
<keyword evidence="2" id="KW-0677">Repeat</keyword>
<dbReference type="InterPro" id="IPR001034">
    <property type="entry name" value="DeoR_HTH"/>
</dbReference>
<evidence type="ECO:0000259" key="5">
    <source>
        <dbReference type="PROSITE" id="PS51094"/>
    </source>
</evidence>
<dbReference type="Proteomes" id="UP000004226">
    <property type="component" value="Unassembled WGS sequence"/>
</dbReference>
<keyword evidence="8" id="KW-1185">Reference proteome</keyword>
<dbReference type="InterPro" id="IPR016152">
    <property type="entry name" value="PTrfase/Anion_transptr"/>
</dbReference>
<dbReference type="InterPro" id="IPR050661">
    <property type="entry name" value="BglG_antiterminators"/>
</dbReference>
<feature type="domain" description="PRD" evidence="6">
    <location>
        <begin position="290"/>
        <end position="399"/>
    </location>
</feature>
<evidence type="ECO:0000313" key="7">
    <source>
        <dbReference type="EMBL" id="EEY35888.1"/>
    </source>
</evidence>
<dbReference type="InterPro" id="IPR036095">
    <property type="entry name" value="PTS_EIIB-like_sf"/>
</dbReference>
<dbReference type="SUPFAM" id="SSF52794">
    <property type="entry name" value="PTS system IIB component-like"/>
    <property type="match status" value="1"/>
</dbReference>
<dbReference type="Pfam" id="PF08220">
    <property type="entry name" value="HTH_DeoR"/>
    <property type="match status" value="1"/>
</dbReference>
<evidence type="ECO:0000256" key="1">
    <source>
        <dbReference type="ARBA" id="ARBA00022679"/>
    </source>
</evidence>
<dbReference type="SUPFAM" id="SSF55804">
    <property type="entry name" value="Phoshotransferase/anion transport protein"/>
    <property type="match status" value="1"/>
</dbReference>
<dbReference type="InterPro" id="IPR002178">
    <property type="entry name" value="PTS_EIIA_type-2_dom"/>
</dbReference>
<dbReference type="GO" id="GO:0003700">
    <property type="term" value="F:DNA-binding transcription factor activity"/>
    <property type="evidence" value="ECO:0007669"/>
    <property type="project" value="InterPro"/>
</dbReference>
<dbReference type="InterPro" id="IPR036634">
    <property type="entry name" value="PRD_sf"/>
</dbReference>
<name>D0GJ33_9FUSO</name>
<evidence type="ECO:0000256" key="2">
    <source>
        <dbReference type="ARBA" id="ARBA00022737"/>
    </source>
</evidence>